<organism evidence="3 4">
    <name type="scientific">Metschnikowia bicuspidata</name>
    <dbReference type="NCBI Taxonomy" id="27322"/>
    <lineage>
        <taxon>Eukaryota</taxon>
        <taxon>Fungi</taxon>
        <taxon>Dikarya</taxon>
        <taxon>Ascomycota</taxon>
        <taxon>Saccharomycotina</taxon>
        <taxon>Pichiomycetes</taxon>
        <taxon>Metschnikowiaceae</taxon>
        <taxon>Metschnikowia</taxon>
    </lineage>
</organism>
<dbReference type="PANTHER" id="PTHR47766">
    <property type="entry name" value="PROTEIN EFR3"/>
    <property type="match status" value="1"/>
</dbReference>
<comment type="similarity">
    <text evidence="1">Belongs to the EFR3 family.</text>
</comment>
<gene>
    <name evidence="3" type="ORF">METBISCDRAFT_29846</name>
</gene>
<evidence type="ECO:0000256" key="2">
    <source>
        <dbReference type="ARBA" id="ARBA00017967"/>
    </source>
</evidence>
<dbReference type="InterPro" id="IPR039786">
    <property type="entry name" value="EFR3"/>
</dbReference>
<proteinExistence type="inferred from homology"/>
<dbReference type="InterPro" id="IPR049150">
    <property type="entry name" value="EFR3_HEAT-like_rpt"/>
</dbReference>
<dbReference type="GO" id="GO:0005886">
    <property type="term" value="C:plasma membrane"/>
    <property type="evidence" value="ECO:0007669"/>
    <property type="project" value="TreeGrafter"/>
</dbReference>
<evidence type="ECO:0000313" key="4">
    <source>
        <dbReference type="Proteomes" id="UP000268321"/>
    </source>
</evidence>
<dbReference type="AlphaFoldDB" id="A0A4P9ZFY9"/>
<name>A0A4P9ZFY9_9ASCO</name>
<dbReference type="Proteomes" id="UP000268321">
    <property type="component" value="Unassembled WGS sequence"/>
</dbReference>
<keyword evidence="4" id="KW-1185">Reference proteome</keyword>
<sequence>MRLIRSKHQKLILQCYPPGKSVEKKPNPLELSYLLYYALTRRIKLEKVIEFVKQKTNKDVRSRKSGNLQVTLVLMSALIEKCADNLNVFAMQVCEILLQILTLRELPLCKSLVSTYGVFCRKLDNGLFSGDKLFVSLFWKLTLEMISVGQAQLDVDRTNAREWRLFSLLSSRHVFNCLVFNSSLSKNFVALCVPLLARTVCNTVSKEKMRSRLQANLNVEQDKIRTLSRTVTSKSAATHRKSMADTEEDSLNDDDLGDEAFCGLKTLFNTLSASQISEGVRAVEAFCYTEPTIDTEWGTTTFQTCASFIPVQLRFVALNTLLNKLTHLSDNTTAESHLFNEMQHVARYVLALVSSDFNMIGLSTSDVISQLLGLQKRLYLSLSDIGDREEVACLSAIYSKCICNLSSHIYYFDQVRDSVEEIIAHVDGNLVQSLAENAKKALLLVMTLLDTIHVILERLSEKSNAIARHRGTLENLDLSLNLLTISHAYPRFTQGVSAADVSQLQAKYLEVVLFYLRNEMILSNEQSADLQDESEARENMLHTPNYNNYIDNHDNIVRRIIHHSKGYYDEPSFTLENAREITVVLRTILDLTGINFVCNFVLSFDQWQITEASATLSARARDTTAYSLLLSSLSALNHLYGDLLQSQLQGSTLARLIDSDVTARKSAGVWVSGARERDMPISGQDFRNEVTPSIIFDFFASTPLAQWLHHFNTTHTLTSASSNVHLNEHIYGRESFKISNIDVSGHFRIVSPQSAESGLGLGSANDITSIYSGLLNGQGRANGNLTPETSQLTQESIHTRDAAQSGTTVRNMAPRVQDLRHTVNGHGVDVHFTFHGQEPESFSRSVLHRQVLTADLSTLLHRLDSEEDSKLVV</sequence>
<evidence type="ECO:0000256" key="1">
    <source>
        <dbReference type="ARBA" id="ARBA00010216"/>
    </source>
</evidence>
<dbReference type="OrthoDB" id="19232at2759"/>
<dbReference type="Pfam" id="PF21072">
    <property type="entry name" value="EFR3"/>
    <property type="match status" value="1"/>
</dbReference>
<reference evidence="4" key="1">
    <citation type="journal article" date="2018" name="Nat. Microbiol.">
        <title>Leveraging single-cell genomics to expand the fungal tree of life.</title>
        <authorList>
            <person name="Ahrendt S.R."/>
            <person name="Quandt C.A."/>
            <person name="Ciobanu D."/>
            <person name="Clum A."/>
            <person name="Salamov A."/>
            <person name="Andreopoulos B."/>
            <person name="Cheng J.F."/>
            <person name="Woyke T."/>
            <person name="Pelin A."/>
            <person name="Henrissat B."/>
            <person name="Reynolds N.K."/>
            <person name="Benny G.L."/>
            <person name="Smith M.E."/>
            <person name="James T.Y."/>
            <person name="Grigoriev I.V."/>
        </authorList>
    </citation>
    <scope>NUCLEOTIDE SEQUENCE [LARGE SCALE GENOMIC DNA]</scope>
    <source>
        <strain evidence="4">Baker2002</strain>
    </source>
</reference>
<protein>
    <recommendedName>
        <fullName evidence="2">Protein EFR3</fullName>
    </recommendedName>
</protein>
<evidence type="ECO:0000313" key="3">
    <source>
        <dbReference type="EMBL" id="RKP31986.1"/>
    </source>
</evidence>
<dbReference type="PANTHER" id="PTHR47766:SF1">
    <property type="entry name" value="PROTEIN EFR3"/>
    <property type="match status" value="1"/>
</dbReference>
<dbReference type="EMBL" id="ML004435">
    <property type="protein sequence ID" value="RKP31986.1"/>
    <property type="molecule type" value="Genomic_DNA"/>
</dbReference>
<dbReference type="GO" id="GO:0072659">
    <property type="term" value="P:protein localization to plasma membrane"/>
    <property type="evidence" value="ECO:0007669"/>
    <property type="project" value="InterPro"/>
</dbReference>
<accession>A0A4P9ZFY9</accession>